<evidence type="ECO:0000313" key="6">
    <source>
        <dbReference type="Proteomes" id="UP000181998"/>
    </source>
</evidence>
<protein>
    <submittedName>
        <fullName evidence="3">Uncharacterized protein</fullName>
    </submittedName>
</protein>
<keyword evidence="7" id="KW-1185">Reference proteome</keyword>
<dbReference type="Proteomes" id="UP000181998">
    <property type="component" value="Unassembled WGS sequence"/>
</dbReference>
<evidence type="ECO:0000313" key="4">
    <source>
        <dbReference type="EMBL" id="SDU20189.1"/>
    </source>
</evidence>
<proteinExistence type="predicted"/>
<evidence type="ECO:0000313" key="7">
    <source>
        <dbReference type="Proteomes" id="UP000182882"/>
    </source>
</evidence>
<name>A0A0S3AK92_9PROT</name>
<feature type="compositionally biased region" description="Basic and acidic residues" evidence="1">
    <location>
        <begin position="53"/>
        <end position="92"/>
    </location>
</feature>
<reference evidence="4 6" key="1">
    <citation type="submission" date="2016-10" db="EMBL/GenBank/DDBJ databases">
        <authorList>
            <person name="de Groot N.N."/>
        </authorList>
    </citation>
    <scope>NUCLEOTIDE SEQUENCE [LARGE SCALE GENOMIC DNA]</scope>
    <source>
        <strain evidence="4">Nm10</strain>
        <strain evidence="5 6">Nm9</strain>
    </source>
</reference>
<dbReference type="AlphaFoldDB" id="A0A0S3AK92"/>
<dbReference type="EMBL" id="FOFX01000020">
    <property type="protein sequence ID" value="SEQ10069.1"/>
    <property type="molecule type" value="Genomic_DNA"/>
</dbReference>
<evidence type="ECO:0000313" key="3">
    <source>
        <dbReference type="EMBL" id="PTQ84071.1"/>
    </source>
</evidence>
<reference evidence="7" key="2">
    <citation type="submission" date="2016-10" db="EMBL/GenBank/DDBJ databases">
        <authorList>
            <person name="Varghese N."/>
            <person name="Submissions S."/>
        </authorList>
    </citation>
    <scope>NUCLEOTIDE SEQUENCE [LARGE SCALE GENOMIC DNA]</scope>
    <source>
        <strain evidence="7">Nm10</strain>
    </source>
</reference>
<evidence type="ECO:0000313" key="8">
    <source>
        <dbReference type="Proteomes" id="UP000244110"/>
    </source>
</evidence>
<dbReference type="EMBL" id="FNLN01000033">
    <property type="protein sequence ID" value="SDU20189.1"/>
    <property type="molecule type" value="Genomic_DNA"/>
</dbReference>
<dbReference type="Proteomes" id="UP000244110">
    <property type="component" value="Unassembled WGS sequence"/>
</dbReference>
<dbReference type="OrthoDB" id="8550098at2"/>
<dbReference type="RefSeq" id="WP_062559210.1">
    <property type="nucleotide sequence ID" value="NZ_CP013341.1"/>
</dbReference>
<evidence type="ECO:0000256" key="2">
    <source>
        <dbReference type="SAM" id="SignalP"/>
    </source>
</evidence>
<dbReference type="Proteomes" id="UP000182882">
    <property type="component" value="Unassembled WGS sequence"/>
</dbReference>
<evidence type="ECO:0000313" key="5">
    <source>
        <dbReference type="EMBL" id="SEQ10069.1"/>
    </source>
</evidence>
<reference evidence="3 8" key="3">
    <citation type="submission" date="2018-04" db="EMBL/GenBank/DDBJ databases">
        <title>Active sludge and wastewater microbial communities from Klosterneuburg, Austria.</title>
        <authorList>
            <person name="Wagner M."/>
        </authorList>
    </citation>
    <scope>NUCLEOTIDE SEQUENCE [LARGE SCALE GENOMIC DNA]</scope>
    <source>
        <strain evidence="3 8">Nm4</strain>
    </source>
</reference>
<accession>A0A0S3AK92</accession>
<dbReference type="EMBL" id="QAOL01000020">
    <property type="protein sequence ID" value="PTQ84071.1"/>
    <property type="molecule type" value="Genomic_DNA"/>
</dbReference>
<dbReference type="KEGG" id="nur:ATY38_10245"/>
<organism evidence="3 8">
    <name type="scientific">Nitrosomonas ureae</name>
    <dbReference type="NCBI Taxonomy" id="44577"/>
    <lineage>
        <taxon>Bacteria</taxon>
        <taxon>Pseudomonadati</taxon>
        <taxon>Pseudomonadota</taxon>
        <taxon>Betaproteobacteria</taxon>
        <taxon>Nitrosomonadales</taxon>
        <taxon>Nitrosomonadaceae</taxon>
        <taxon>Nitrosomonas</taxon>
    </lineage>
</organism>
<keyword evidence="2" id="KW-0732">Signal</keyword>
<gene>
    <name evidence="3" type="ORF">C8R28_102037</name>
    <name evidence="4" type="ORF">SAMN05216406_13335</name>
    <name evidence="5" type="ORF">SAMN05421510_102038</name>
</gene>
<evidence type="ECO:0000256" key="1">
    <source>
        <dbReference type="SAM" id="MobiDB-lite"/>
    </source>
</evidence>
<feature type="region of interest" description="Disordered" evidence="1">
    <location>
        <begin position="32"/>
        <end position="92"/>
    </location>
</feature>
<sequence length="92" mass="10109">MIQVKTNTVIPFVISTAFLLASTSAIAEYSQTQNKIDDRQDKVQQSQSNASKKKSEEEKSGSSSSENRDRDTSSSTGTDKKKNSPTDKKGNY</sequence>
<feature type="signal peptide" evidence="2">
    <location>
        <begin position="1"/>
        <end position="27"/>
    </location>
</feature>
<feature type="chain" id="PRO_5014239374" evidence="2">
    <location>
        <begin position="28"/>
        <end position="92"/>
    </location>
</feature>